<evidence type="ECO:0000313" key="3">
    <source>
        <dbReference type="EMBL" id="MDB8019000.1"/>
    </source>
</evidence>
<name>A0A173VKM2_9FIRM</name>
<evidence type="ECO:0000313" key="5">
    <source>
        <dbReference type="EMBL" id="PWE82365.1"/>
    </source>
</evidence>
<dbReference type="OrthoDB" id="9795585at2"/>
<dbReference type="Proteomes" id="UP000095673">
    <property type="component" value="Unassembled WGS sequence"/>
</dbReference>
<evidence type="ECO:0000313" key="6">
    <source>
        <dbReference type="Proteomes" id="UP000095673"/>
    </source>
</evidence>
<gene>
    <name evidence="2" type="ORF">ERS852580_03202</name>
    <name evidence="4" type="ORF">GKE07_16410</name>
    <name evidence="5" type="ORF">LD38_16110</name>
    <name evidence="3" type="ORF">PNE45_13315</name>
</gene>
<dbReference type="EMBL" id="JRFS01000052">
    <property type="protein sequence ID" value="PWE82365.1"/>
    <property type="molecule type" value="Genomic_DNA"/>
</dbReference>
<dbReference type="SUPFAM" id="SSF143120">
    <property type="entry name" value="YefM-like"/>
    <property type="match status" value="1"/>
</dbReference>
<dbReference type="EMBL" id="JAQLYE010000029">
    <property type="protein sequence ID" value="MDB8019000.1"/>
    <property type="molecule type" value="Genomic_DNA"/>
</dbReference>
<dbReference type="RefSeq" id="WP_055238711.1">
    <property type="nucleotide sequence ID" value="NZ_CYXM01000021.1"/>
</dbReference>
<proteinExistence type="inferred from homology"/>
<comment type="similarity">
    <text evidence="1">Belongs to the phD/YefM antitoxin family.</text>
</comment>
<dbReference type="NCBIfam" id="TIGR01552">
    <property type="entry name" value="phd_fam"/>
    <property type="match status" value="1"/>
</dbReference>
<dbReference type="EMBL" id="WKQP01000066">
    <property type="protein sequence ID" value="MSC61720.1"/>
    <property type="molecule type" value="Genomic_DNA"/>
</dbReference>
<dbReference type="Proteomes" id="UP001212823">
    <property type="component" value="Unassembled WGS sequence"/>
</dbReference>
<reference evidence="4 8" key="3">
    <citation type="journal article" date="2019" name="Nat. Med.">
        <title>A library of human gut bacterial isolates paired with longitudinal multiomics data enables mechanistic microbiome research.</title>
        <authorList>
            <person name="Poyet M."/>
            <person name="Groussin M."/>
            <person name="Gibbons S.M."/>
            <person name="Avila-Pacheco J."/>
            <person name="Jiang X."/>
            <person name="Kearney S.M."/>
            <person name="Perrotta A.R."/>
            <person name="Berdy B."/>
            <person name="Zhao S."/>
            <person name="Lieberman T.D."/>
            <person name="Swanson P.K."/>
            <person name="Smith M."/>
            <person name="Roesemann S."/>
            <person name="Alexander J.E."/>
            <person name="Rich S.A."/>
            <person name="Livny J."/>
            <person name="Vlamakis H."/>
            <person name="Clish C."/>
            <person name="Bullock K."/>
            <person name="Deik A."/>
            <person name="Scott J."/>
            <person name="Pierce K.A."/>
            <person name="Xavier R.J."/>
            <person name="Alm E.J."/>
        </authorList>
    </citation>
    <scope>NUCLEOTIDE SEQUENCE [LARGE SCALE GENOMIC DNA]</scope>
    <source>
        <strain evidence="4 8">BIOML-A11</strain>
    </source>
</reference>
<dbReference type="InterPro" id="IPR036165">
    <property type="entry name" value="YefM-like_sf"/>
</dbReference>
<reference evidence="5 7" key="1">
    <citation type="submission" date="2014-09" db="EMBL/GenBank/DDBJ databases">
        <title>Butyrate-producing bacteria isolated from human gut.</title>
        <authorList>
            <person name="Zhang Q."/>
            <person name="Zhao L."/>
        </authorList>
    </citation>
    <scope>NUCLEOTIDE SEQUENCE [LARGE SCALE GENOMIC DNA]</scope>
    <source>
        <strain evidence="5 7">R22</strain>
    </source>
</reference>
<organism evidence="2 6">
    <name type="scientific">Agathobacter rectalis</name>
    <dbReference type="NCBI Taxonomy" id="39491"/>
    <lineage>
        <taxon>Bacteria</taxon>
        <taxon>Bacillati</taxon>
        <taxon>Bacillota</taxon>
        <taxon>Clostridia</taxon>
        <taxon>Lachnospirales</taxon>
        <taxon>Lachnospiraceae</taxon>
        <taxon>Agathobacter</taxon>
    </lineage>
</organism>
<dbReference type="AlphaFoldDB" id="A0A173VKM2"/>
<evidence type="ECO:0000313" key="7">
    <source>
        <dbReference type="Proteomes" id="UP000245905"/>
    </source>
</evidence>
<dbReference type="Proteomes" id="UP000245905">
    <property type="component" value="Unassembled WGS sequence"/>
</dbReference>
<reference evidence="3" key="4">
    <citation type="submission" date="2023-01" db="EMBL/GenBank/DDBJ databases">
        <title>Human gut microbiome strain richness.</title>
        <authorList>
            <person name="Chen-Liaw A."/>
        </authorList>
    </citation>
    <scope>NUCLEOTIDE SEQUENCE</scope>
    <source>
        <strain evidence="3">1001283st1_D2_1001283B150209_150212</strain>
    </source>
</reference>
<dbReference type="Proteomes" id="UP000479563">
    <property type="component" value="Unassembled WGS sequence"/>
</dbReference>
<dbReference type="EMBL" id="CYXM01000021">
    <property type="protein sequence ID" value="CUN27872.1"/>
    <property type="molecule type" value="Genomic_DNA"/>
</dbReference>
<accession>A0A173VKM2</accession>
<evidence type="ECO:0000313" key="2">
    <source>
        <dbReference type="EMBL" id="CUN27872.1"/>
    </source>
</evidence>
<reference evidence="2 6" key="2">
    <citation type="submission" date="2015-09" db="EMBL/GenBank/DDBJ databases">
        <authorList>
            <consortium name="Pathogen Informatics"/>
        </authorList>
    </citation>
    <scope>NUCLEOTIDE SEQUENCE [LARGE SCALE GENOMIC DNA]</scope>
    <source>
        <strain evidence="2 6">2789STDY5834968</strain>
    </source>
</reference>
<evidence type="ECO:0000313" key="4">
    <source>
        <dbReference type="EMBL" id="MSC61720.1"/>
    </source>
</evidence>
<evidence type="ECO:0000313" key="8">
    <source>
        <dbReference type="Proteomes" id="UP000479563"/>
    </source>
</evidence>
<sequence>MPLIMPIKDLRNTTEISNIAHKEQEPIFITKNGYSDLVVMSSELYDKFARMNRIDEPRKIVYVVTIQYQGRNL</sequence>
<protein>
    <submittedName>
        <fullName evidence="5">Prevent-host-death family protein</fullName>
    </submittedName>
    <submittedName>
        <fullName evidence="3">Type II toxin-antitoxin system prevent-host-death family antitoxin</fullName>
    </submittedName>
</protein>
<evidence type="ECO:0000256" key="1">
    <source>
        <dbReference type="ARBA" id="ARBA00009981"/>
    </source>
</evidence>